<accession>A0A7R9C097</accession>
<reference evidence="1" key="1">
    <citation type="submission" date="2020-11" db="EMBL/GenBank/DDBJ databases">
        <authorList>
            <person name="Tran Van P."/>
        </authorList>
    </citation>
    <scope>NUCLEOTIDE SEQUENCE</scope>
</reference>
<dbReference type="EMBL" id="OA888575">
    <property type="protein sequence ID" value="CAD7283952.1"/>
    <property type="molecule type" value="Genomic_DNA"/>
</dbReference>
<dbReference type="Proteomes" id="UP000678499">
    <property type="component" value="Unassembled WGS sequence"/>
</dbReference>
<keyword evidence="2" id="KW-1185">Reference proteome</keyword>
<evidence type="ECO:0000313" key="2">
    <source>
        <dbReference type="Proteomes" id="UP000678499"/>
    </source>
</evidence>
<sequence length="41" mass="4771">MRMTQFTNSQGLVKKVLLFVVMLMLLKERKSRQKSPSMTPS</sequence>
<proteinExistence type="predicted"/>
<protein>
    <submittedName>
        <fullName evidence="1">Uncharacterized protein</fullName>
    </submittedName>
</protein>
<dbReference type="EMBL" id="CAJPEX010006538">
    <property type="protein sequence ID" value="CAG0924104.1"/>
    <property type="molecule type" value="Genomic_DNA"/>
</dbReference>
<dbReference type="AlphaFoldDB" id="A0A7R9C097"/>
<gene>
    <name evidence="1" type="ORF">NMOB1V02_LOCUS11560</name>
</gene>
<name>A0A7R9C097_9CRUS</name>
<evidence type="ECO:0000313" key="1">
    <source>
        <dbReference type="EMBL" id="CAD7283952.1"/>
    </source>
</evidence>
<organism evidence="1">
    <name type="scientific">Notodromas monacha</name>
    <dbReference type="NCBI Taxonomy" id="399045"/>
    <lineage>
        <taxon>Eukaryota</taxon>
        <taxon>Metazoa</taxon>
        <taxon>Ecdysozoa</taxon>
        <taxon>Arthropoda</taxon>
        <taxon>Crustacea</taxon>
        <taxon>Oligostraca</taxon>
        <taxon>Ostracoda</taxon>
        <taxon>Podocopa</taxon>
        <taxon>Podocopida</taxon>
        <taxon>Cypridocopina</taxon>
        <taxon>Cypridoidea</taxon>
        <taxon>Cyprididae</taxon>
        <taxon>Notodromas</taxon>
    </lineage>
</organism>